<dbReference type="EMBL" id="MU006293">
    <property type="protein sequence ID" value="KAF2854193.1"/>
    <property type="molecule type" value="Genomic_DNA"/>
</dbReference>
<accession>A0A6A7BFR4</accession>
<evidence type="ECO:0000256" key="1">
    <source>
        <dbReference type="SAM" id="MobiDB-lite"/>
    </source>
</evidence>
<feature type="region of interest" description="Disordered" evidence="1">
    <location>
        <begin position="158"/>
        <end position="184"/>
    </location>
</feature>
<proteinExistence type="predicted"/>
<dbReference type="Proteomes" id="UP000799423">
    <property type="component" value="Unassembled WGS sequence"/>
</dbReference>
<keyword evidence="3" id="KW-1185">Reference proteome</keyword>
<protein>
    <submittedName>
        <fullName evidence="2">Uncharacterized protein</fullName>
    </submittedName>
</protein>
<dbReference type="AlphaFoldDB" id="A0A6A7BFR4"/>
<dbReference type="OrthoDB" id="10378636at2759"/>
<name>A0A6A7BFR4_9PLEO</name>
<evidence type="ECO:0000313" key="2">
    <source>
        <dbReference type="EMBL" id="KAF2854193.1"/>
    </source>
</evidence>
<organism evidence="2 3">
    <name type="scientific">Plenodomus tracheiphilus IPT5</name>
    <dbReference type="NCBI Taxonomy" id="1408161"/>
    <lineage>
        <taxon>Eukaryota</taxon>
        <taxon>Fungi</taxon>
        <taxon>Dikarya</taxon>
        <taxon>Ascomycota</taxon>
        <taxon>Pezizomycotina</taxon>
        <taxon>Dothideomycetes</taxon>
        <taxon>Pleosporomycetidae</taxon>
        <taxon>Pleosporales</taxon>
        <taxon>Pleosporineae</taxon>
        <taxon>Leptosphaeriaceae</taxon>
        <taxon>Plenodomus</taxon>
    </lineage>
</organism>
<reference evidence="2" key="1">
    <citation type="submission" date="2020-01" db="EMBL/GenBank/DDBJ databases">
        <authorList>
            <consortium name="DOE Joint Genome Institute"/>
            <person name="Haridas S."/>
            <person name="Albert R."/>
            <person name="Binder M."/>
            <person name="Bloem J."/>
            <person name="Labutti K."/>
            <person name="Salamov A."/>
            <person name="Andreopoulos B."/>
            <person name="Baker S.E."/>
            <person name="Barry K."/>
            <person name="Bills G."/>
            <person name="Bluhm B.H."/>
            <person name="Cannon C."/>
            <person name="Castanera R."/>
            <person name="Culley D.E."/>
            <person name="Daum C."/>
            <person name="Ezra D."/>
            <person name="Gonzalez J.B."/>
            <person name="Henrissat B."/>
            <person name="Kuo A."/>
            <person name="Liang C."/>
            <person name="Lipzen A."/>
            <person name="Lutzoni F."/>
            <person name="Magnuson J."/>
            <person name="Mondo S."/>
            <person name="Nolan M."/>
            <person name="Ohm R."/>
            <person name="Pangilinan J."/>
            <person name="Park H.-J."/>
            <person name="Ramirez L."/>
            <person name="Alfaro M."/>
            <person name="Sun H."/>
            <person name="Tritt A."/>
            <person name="Yoshinaga Y."/>
            <person name="Zwiers L.-H."/>
            <person name="Turgeon B.G."/>
            <person name="Goodwin S.B."/>
            <person name="Spatafora J.W."/>
            <person name="Crous P.W."/>
            <person name="Grigoriev I.V."/>
        </authorList>
    </citation>
    <scope>NUCLEOTIDE SEQUENCE</scope>
    <source>
        <strain evidence="2">IPT5</strain>
    </source>
</reference>
<evidence type="ECO:0000313" key="3">
    <source>
        <dbReference type="Proteomes" id="UP000799423"/>
    </source>
</evidence>
<sequence length="211" mass="23122">MASWNGACDCSKTITFLTDSIITPNLNDTLIAGTPIKLTWKSDRDATYFSASLRTQDCTCYVTPCCFSGGQENSTSTRILDRVPDTGEATWVPSKDFPSRNDYLIDGRLDYVENGVLRSTKVLGSSWIKLRRFEGDESFNLPDWHDVQADLRASDSASRASTSAAATSTTTSAAGTATDQAAKSKAIGRREDHVSWKWRVGMLLFVMPGLL</sequence>
<gene>
    <name evidence="2" type="ORF">T440DRAFT_514923</name>
</gene>
<feature type="compositionally biased region" description="Low complexity" evidence="1">
    <location>
        <begin position="158"/>
        <end position="181"/>
    </location>
</feature>